<dbReference type="EMBL" id="GBRH01159553">
    <property type="protein sequence ID" value="JAE38343.1"/>
    <property type="molecule type" value="Transcribed_RNA"/>
</dbReference>
<evidence type="ECO:0000313" key="1">
    <source>
        <dbReference type="EMBL" id="JAE38343.1"/>
    </source>
</evidence>
<protein>
    <submittedName>
        <fullName evidence="1">Uncharacterized protein</fullName>
    </submittedName>
</protein>
<reference evidence="1" key="2">
    <citation type="journal article" date="2015" name="Data Brief">
        <title>Shoot transcriptome of the giant reed, Arundo donax.</title>
        <authorList>
            <person name="Barrero R.A."/>
            <person name="Guerrero F.D."/>
            <person name="Moolhuijzen P."/>
            <person name="Goolsby J.A."/>
            <person name="Tidwell J."/>
            <person name="Bellgard S.E."/>
            <person name="Bellgard M.I."/>
        </authorList>
    </citation>
    <scope>NUCLEOTIDE SEQUENCE</scope>
    <source>
        <tissue evidence="1">Shoot tissue taken approximately 20 cm above the soil surface</tissue>
    </source>
</reference>
<dbReference type="AlphaFoldDB" id="A0A0A9HZI9"/>
<proteinExistence type="predicted"/>
<reference evidence="1" key="1">
    <citation type="submission" date="2014-09" db="EMBL/GenBank/DDBJ databases">
        <authorList>
            <person name="Magalhaes I.L.F."/>
            <person name="Oliveira U."/>
            <person name="Santos F.R."/>
            <person name="Vidigal T.H.D.A."/>
            <person name="Brescovit A.D."/>
            <person name="Santos A.J."/>
        </authorList>
    </citation>
    <scope>NUCLEOTIDE SEQUENCE</scope>
    <source>
        <tissue evidence="1">Shoot tissue taken approximately 20 cm above the soil surface</tissue>
    </source>
</reference>
<sequence>MLLLTGNSILLCHVDLKLGGML</sequence>
<accession>A0A0A9HZI9</accession>
<organism evidence="1">
    <name type="scientific">Arundo donax</name>
    <name type="common">Giant reed</name>
    <name type="synonym">Donax arundinaceus</name>
    <dbReference type="NCBI Taxonomy" id="35708"/>
    <lineage>
        <taxon>Eukaryota</taxon>
        <taxon>Viridiplantae</taxon>
        <taxon>Streptophyta</taxon>
        <taxon>Embryophyta</taxon>
        <taxon>Tracheophyta</taxon>
        <taxon>Spermatophyta</taxon>
        <taxon>Magnoliopsida</taxon>
        <taxon>Liliopsida</taxon>
        <taxon>Poales</taxon>
        <taxon>Poaceae</taxon>
        <taxon>PACMAD clade</taxon>
        <taxon>Arundinoideae</taxon>
        <taxon>Arundineae</taxon>
        <taxon>Arundo</taxon>
    </lineage>
</organism>
<name>A0A0A9HZI9_ARUDO</name>